<evidence type="ECO:0000313" key="8">
    <source>
        <dbReference type="Proteomes" id="UP000256269"/>
    </source>
</evidence>
<dbReference type="InterPro" id="IPR011990">
    <property type="entry name" value="TPR-like_helical_dom_sf"/>
</dbReference>
<dbReference type="CDD" id="cd15831">
    <property type="entry name" value="BTAD"/>
    <property type="match status" value="1"/>
</dbReference>
<evidence type="ECO:0000256" key="3">
    <source>
        <dbReference type="ARBA" id="ARBA00023125"/>
    </source>
</evidence>
<dbReference type="InterPro" id="IPR001867">
    <property type="entry name" value="OmpR/PhoB-type_DNA-bd"/>
</dbReference>
<dbReference type="Pfam" id="PF03704">
    <property type="entry name" value="BTAD"/>
    <property type="match status" value="1"/>
</dbReference>
<dbReference type="SUPFAM" id="SSF52540">
    <property type="entry name" value="P-loop containing nucleoside triphosphate hydrolases"/>
    <property type="match status" value="1"/>
</dbReference>
<accession>A0A3E0HZW7</accession>
<dbReference type="SMART" id="SM00862">
    <property type="entry name" value="Trans_reg_C"/>
    <property type="match status" value="1"/>
</dbReference>
<dbReference type="SUPFAM" id="SSF48452">
    <property type="entry name" value="TPR-like"/>
    <property type="match status" value="2"/>
</dbReference>
<proteinExistence type="inferred from homology"/>
<dbReference type="PANTHER" id="PTHR35807">
    <property type="entry name" value="TRANSCRIPTIONAL REGULATOR REDD-RELATED"/>
    <property type="match status" value="1"/>
</dbReference>
<keyword evidence="4" id="KW-0804">Transcription</keyword>
<dbReference type="GO" id="GO:0000160">
    <property type="term" value="P:phosphorelay signal transduction system"/>
    <property type="evidence" value="ECO:0007669"/>
    <property type="project" value="InterPro"/>
</dbReference>
<dbReference type="Gene3D" id="1.10.10.10">
    <property type="entry name" value="Winged helix-like DNA-binding domain superfamily/Winged helix DNA-binding domain"/>
    <property type="match status" value="1"/>
</dbReference>
<dbReference type="Gene3D" id="1.25.40.10">
    <property type="entry name" value="Tetratricopeptide repeat domain"/>
    <property type="match status" value="2"/>
</dbReference>
<dbReference type="EMBL" id="QUNO01000003">
    <property type="protein sequence ID" value="REH51998.1"/>
    <property type="molecule type" value="Genomic_DNA"/>
</dbReference>
<dbReference type="GO" id="GO:0043531">
    <property type="term" value="F:ADP binding"/>
    <property type="evidence" value="ECO:0007669"/>
    <property type="project" value="InterPro"/>
</dbReference>
<sequence>MSDGGLPWWFEVLGALRASRDGQDVALGAPKQRVVFAALVLGRNTVVGRDQIIDALWGESAPSSAVNVVHTYVAGLRRALEPSRASRSQGDLLRSSGDGYQLRLDPAWVDLDVFDLRTAAAGRLRAAGDLTTAADELDAALALWQGDPLGGLPGLFAEVERSRLVERRLTVLEERAEIRLALGRGADVVAELSRLVDEYPLRERLYGMTMRALCQTGRQAEALATYRTARQMLIDELGVEPGPELQRLHQAVLAGEDLTGPGEQRPPVVVAAAVPGQLPPDPATFVGRQDLLDRLDELRAETPNGLVVAITGPAGVGKTALATHWAHRVRADFPDGQLHVDLHGYDPQRDPLDANEVLRRFLRALGVVAGEVPATVDERAALFRTMVSDRRMIIMLDNARGSEELMPLLAGSGCCVLVTSRRRLDGLVAHADAKLVDVDMLSDDDAVDLLGRIAGSARLREEPAQVARLASLCDRLPLALRIAAARLAVAPRQPVAALVSELDDEQGRLAALGLEGGASAVRSAFDASRRALPPLPARLLALLGLHPGHDITPHLVAALAEVRLCDAMRALDAMEAAHLLTVTEPGRFLPHDLMRAYCVTLAGEELSEDEQRAVAGRMLDYYLYCADLADGLLPITRGTVEISPEHPPAEIPVIDSAATAMAWLESERVNLLAAAGYAVTHDWPVHAWQLPYTLSRLFWLLADRDSWLTTHEAATPVVRRLKDPLAQFVTLHNLGVVLTLHERFDEALEAEREALSVSRRQGHGEWQARAYTSIANILQSTGRAHEAEVQYLRAAEISKRTGAQFAEANNLHNLAVLYAGEQRHTEAVTQLSAALEIYRQLGDSVGETAGLSTLAESLIALGEGAEALTAAKRSLEVAVEASSVYHQGIAHDRIAQALDFLGDQSALPHWQRSLTVLTNLNAPEADAVRTRLARARVTVRTPA</sequence>
<dbReference type="InterPro" id="IPR051677">
    <property type="entry name" value="AfsR-DnrI-RedD_regulator"/>
</dbReference>
<dbReference type="Pfam" id="PF13374">
    <property type="entry name" value="TPR_10"/>
    <property type="match status" value="1"/>
</dbReference>
<organism evidence="7 8">
    <name type="scientific">Kutzneria buriramensis</name>
    <dbReference type="NCBI Taxonomy" id="1045776"/>
    <lineage>
        <taxon>Bacteria</taxon>
        <taxon>Bacillati</taxon>
        <taxon>Actinomycetota</taxon>
        <taxon>Actinomycetes</taxon>
        <taxon>Pseudonocardiales</taxon>
        <taxon>Pseudonocardiaceae</taxon>
        <taxon>Kutzneria</taxon>
    </lineage>
</organism>
<evidence type="ECO:0000313" key="7">
    <source>
        <dbReference type="EMBL" id="REH51998.1"/>
    </source>
</evidence>
<evidence type="ECO:0000256" key="5">
    <source>
        <dbReference type="PROSITE-ProRule" id="PRU01091"/>
    </source>
</evidence>
<comment type="similarity">
    <text evidence="1">Belongs to the AfsR/DnrI/RedD regulatory family.</text>
</comment>
<dbReference type="PRINTS" id="PR00364">
    <property type="entry name" value="DISEASERSIST"/>
</dbReference>
<dbReference type="SMART" id="SM01043">
    <property type="entry name" value="BTAD"/>
    <property type="match status" value="1"/>
</dbReference>
<dbReference type="PANTHER" id="PTHR35807:SF1">
    <property type="entry name" value="TRANSCRIPTIONAL REGULATOR REDD"/>
    <property type="match status" value="1"/>
</dbReference>
<dbReference type="AlphaFoldDB" id="A0A3E0HZW7"/>
<dbReference type="PROSITE" id="PS51755">
    <property type="entry name" value="OMPR_PHOB"/>
    <property type="match status" value="1"/>
</dbReference>
<keyword evidence="3 5" id="KW-0238">DNA-binding</keyword>
<keyword evidence="8" id="KW-1185">Reference proteome</keyword>
<evidence type="ECO:0000256" key="1">
    <source>
        <dbReference type="ARBA" id="ARBA00005820"/>
    </source>
</evidence>
<feature type="DNA-binding region" description="OmpR/PhoB-type" evidence="5">
    <location>
        <begin position="1"/>
        <end position="104"/>
    </location>
</feature>
<dbReference type="Pfam" id="PF00931">
    <property type="entry name" value="NB-ARC"/>
    <property type="match status" value="1"/>
</dbReference>
<dbReference type="InterPro" id="IPR036388">
    <property type="entry name" value="WH-like_DNA-bd_sf"/>
</dbReference>
<dbReference type="InterPro" id="IPR027417">
    <property type="entry name" value="P-loop_NTPase"/>
</dbReference>
<protein>
    <submittedName>
        <fullName evidence="7">DNA-binding SARP family transcriptional activator</fullName>
    </submittedName>
</protein>
<dbReference type="Gene3D" id="3.40.50.300">
    <property type="entry name" value="P-loop containing nucleotide triphosphate hydrolases"/>
    <property type="match status" value="1"/>
</dbReference>
<dbReference type="InterPro" id="IPR005158">
    <property type="entry name" value="BTAD"/>
</dbReference>
<dbReference type="Pfam" id="PF00486">
    <property type="entry name" value="Trans_reg_C"/>
    <property type="match status" value="1"/>
</dbReference>
<dbReference type="Proteomes" id="UP000256269">
    <property type="component" value="Unassembled WGS sequence"/>
</dbReference>
<keyword evidence="2" id="KW-0805">Transcription regulation</keyword>
<dbReference type="InterPro" id="IPR016032">
    <property type="entry name" value="Sig_transdc_resp-reg_C-effctor"/>
</dbReference>
<comment type="caution">
    <text evidence="7">The sequence shown here is derived from an EMBL/GenBank/DDBJ whole genome shotgun (WGS) entry which is preliminary data.</text>
</comment>
<dbReference type="GO" id="GO:0003677">
    <property type="term" value="F:DNA binding"/>
    <property type="evidence" value="ECO:0007669"/>
    <property type="project" value="UniProtKB-UniRule"/>
</dbReference>
<dbReference type="SUPFAM" id="SSF46894">
    <property type="entry name" value="C-terminal effector domain of the bipartite response regulators"/>
    <property type="match status" value="1"/>
</dbReference>
<reference evidence="7 8" key="1">
    <citation type="submission" date="2018-08" db="EMBL/GenBank/DDBJ databases">
        <title>Genomic Encyclopedia of Archaeal and Bacterial Type Strains, Phase II (KMG-II): from individual species to whole genera.</title>
        <authorList>
            <person name="Goeker M."/>
        </authorList>
    </citation>
    <scope>NUCLEOTIDE SEQUENCE [LARGE SCALE GENOMIC DNA]</scope>
    <source>
        <strain evidence="7 8">DSM 45791</strain>
    </source>
</reference>
<name>A0A3E0HZW7_9PSEU</name>
<dbReference type="InterPro" id="IPR002182">
    <property type="entry name" value="NB-ARC"/>
</dbReference>
<evidence type="ECO:0000256" key="4">
    <source>
        <dbReference type="ARBA" id="ARBA00023163"/>
    </source>
</evidence>
<dbReference type="InterPro" id="IPR019734">
    <property type="entry name" value="TPR_rpt"/>
</dbReference>
<dbReference type="SMART" id="SM00028">
    <property type="entry name" value="TPR"/>
    <property type="match status" value="4"/>
</dbReference>
<dbReference type="GO" id="GO:0006355">
    <property type="term" value="P:regulation of DNA-templated transcription"/>
    <property type="evidence" value="ECO:0007669"/>
    <property type="project" value="InterPro"/>
</dbReference>
<feature type="domain" description="OmpR/PhoB-type" evidence="6">
    <location>
        <begin position="1"/>
        <end position="104"/>
    </location>
</feature>
<dbReference type="Pfam" id="PF13424">
    <property type="entry name" value="TPR_12"/>
    <property type="match status" value="1"/>
</dbReference>
<evidence type="ECO:0000256" key="2">
    <source>
        <dbReference type="ARBA" id="ARBA00023015"/>
    </source>
</evidence>
<dbReference type="RefSeq" id="WP_246014934.1">
    <property type="nucleotide sequence ID" value="NZ_CP144375.1"/>
</dbReference>
<evidence type="ECO:0000259" key="6">
    <source>
        <dbReference type="PROSITE" id="PS51755"/>
    </source>
</evidence>
<gene>
    <name evidence="7" type="ORF">BCF44_103447</name>
</gene>